<dbReference type="PANTHER" id="PTHR15852">
    <property type="entry name" value="PLASTID TRANSCRIPTIONALLY ACTIVE PROTEIN"/>
    <property type="match status" value="1"/>
</dbReference>
<dbReference type="InterPro" id="IPR036410">
    <property type="entry name" value="HSP_DnaJ_Cys-rich_dom_sf"/>
</dbReference>
<dbReference type="OrthoDB" id="535916at2759"/>
<evidence type="ECO:0000313" key="1">
    <source>
        <dbReference type="EMBL" id="KAB1204770.1"/>
    </source>
</evidence>
<protein>
    <recommendedName>
        <fullName evidence="3">Protein EMBRYO SAC DEVELOPMENT ARREST 3, chloroplastic</fullName>
    </recommendedName>
</protein>
<evidence type="ECO:0008006" key="3">
    <source>
        <dbReference type="Google" id="ProtNLM"/>
    </source>
</evidence>
<organism evidence="1 2">
    <name type="scientific">Morella rubra</name>
    <name type="common">Chinese bayberry</name>
    <dbReference type="NCBI Taxonomy" id="262757"/>
    <lineage>
        <taxon>Eukaryota</taxon>
        <taxon>Viridiplantae</taxon>
        <taxon>Streptophyta</taxon>
        <taxon>Embryophyta</taxon>
        <taxon>Tracheophyta</taxon>
        <taxon>Spermatophyta</taxon>
        <taxon>Magnoliopsida</taxon>
        <taxon>eudicotyledons</taxon>
        <taxon>Gunneridae</taxon>
        <taxon>Pentapetalae</taxon>
        <taxon>rosids</taxon>
        <taxon>fabids</taxon>
        <taxon>Fagales</taxon>
        <taxon>Myricaceae</taxon>
        <taxon>Morella</taxon>
    </lineage>
</organism>
<gene>
    <name evidence="1" type="ORF">CJ030_MR8G027383</name>
</gene>
<sequence>MTSSMGSIRPVIAPKAIESMSFASPIGIQVVVPRSTSSRAFVLRASMVNSYENSSNFVQRMEKAWLISQQPRPVGCSSCNSNGHVECKWCGGTGFFVLGDNMLCQVSSRNSNCVICGGVGSTCCSDCKGTGFRAKWLGEPPISK</sequence>
<evidence type="ECO:0000313" key="2">
    <source>
        <dbReference type="Proteomes" id="UP000516437"/>
    </source>
</evidence>
<keyword evidence="2" id="KW-1185">Reference proteome</keyword>
<comment type="caution">
    <text evidence="1">The sequence shown here is derived from an EMBL/GenBank/DDBJ whole genome shotgun (WGS) entry which is preliminary data.</text>
</comment>
<proteinExistence type="predicted"/>
<dbReference type="SUPFAM" id="SSF57938">
    <property type="entry name" value="DnaJ/Hsp40 cysteine-rich domain"/>
    <property type="match status" value="1"/>
</dbReference>
<dbReference type="EMBL" id="RXIC02000026">
    <property type="protein sequence ID" value="KAB1204770.1"/>
    <property type="molecule type" value="Genomic_DNA"/>
</dbReference>
<reference evidence="1 2" key="1">
    <citation type="journal article" date="2019" name="Plant Biotechnol. J.">
        <title>The red bayberry genome and genetic basis of sex determination.</title>
        <authorList>
            <person name="Jia H.M."/>
            <person name="Jia H.J."/>
            <person name="Cai Q.L."/>
            <person name="Wang Y."/>
            <person name="Zhao H.B."/>
            <person name="Yang W.F."/>
            <person name="Wang G.Y."/>
            <person name="Li Y.H."/>
            <person name="Zhan D.L."/>
            <person name="Shen Y.T."/>
            <person name="Niu Q.F."/>
            <person name="Chang L."/>
            <person name="Qiu J."/>
            <person name="Zhao L."/>
            <person name="Xie H.B."/>
            <person name="Fu W.Y."/>
            <person name="Jin J."/>
            <person name="Li X.W."/>
            <person name="Jiao Y."/>
            <person name="Zhou C.C."/>
            <person name="Tu T."/>
            <person name="Chai C.Y."/>
            <person name="Gao J.L."/>
            <person name="Fan L.J."/>
            <person name="van de Weg E."/>
            <person name="Wang J.Y."/>
            <person name="Gao Z.S."/>
        </authorList>
    </citation>
    <scope>NUCLEOTIDE SEQUENCE [LARGE SCALE GENOMIC DNA]</scope>
    <source>
        <tissue evidence="1">Leaves</tissue>
    </source>
</reference>
<name>A0A6A1V0C0_9ROSI</name>
<accession>A0A6A1V0C0</accession>
<dbReference type="PANTHER" id="PTHR15852:SF66">
    <property type="entry name" value="OS09G0423700 PROTEIN"/>
    <property type="match status" value="1"/>
</dbReference>
<dbReference type="Proteomes" id="UP000516437">
    <property type="component" value="Chromosome 8"/>
</dbReference>
<dbReference type="AlphaFoldDB" id="A0A6A1V0C0"/>